<sequence length="502" mass="54282">MTHRPSLPQFIDDEVARAPLLMEAVLHALAPASTASAASPPHPEVQRLARHYRAELVATFCRTLAGLLSTPAQAPRRPAAMTLSLVEDDAVASDVELSRATELIRSTAEFELRELRAFTSALVGDLHVARDTNPLRPDHYVRALWAAITGLPSSHNLRIALLRAAAAPLAQALRLAYAAACTRLEDAGVVPSSYRTIVTSTGSRSWHRSHTLPPDLDRLRQLLPPAAPAAAGAGDADPDTVLPSIFAALRQDASVGTDLQALLGRLQPIALCVARQDATTLDAYTHPLWVFIDRVAFLAALHPQADDPARTEVLAQAAALIEAIAHEATPDAASFRWAHQRLAHWARQQHEARLRSASAHIAMLDTLGPAFSPTAAEGGTPLPLDADSLDTVRADLLASANGDAQADAAAASDAAAWLDSQLPEQWVRVFVDARWRHAQLLWHADDLWLYAEAGSTRQTWAFRQSALERLHAEGLLRALRERSLVSRAAARLMRQGSQNRPS</sequence>
<organism evidence="1 2">
    <name type="scientific">Aquincola agrisoli</name>
    <dbReference type="NCBI Taxonomy" id="3119538"/>
    <lineage>
        <taxon>Bacteria</taxon>
        <taxon>Pseudomonadati</taxon>
        <taxon>Pseudomonadota</taxon>
        <taxon>Betaproteobacteria</taxon>
        <taxon>Burkholderiales</taxon>
        <taxon>Sphaerotilaceae</taxon>
        <taxon>Aquincola</taxon>
    </lineage>
</organism>
<keyword evidence="2" id="KW-1185">Reference proteome</keyword>
<reference evidence="1 2" key="1">
    <citation type="submission" date="2024-02" db="EMBL/GenBank/DDBJ databases">
        <title>Genome sequence of Aquincola sp. MAHUQ-54.</title>
        <authorList>
            <person name="Huq M.A."/>
        </authorList>
    </citation>
    <scope>NUCLEOTIDE SEQUENCE [LARGE SCALE GENOMIC DNA]</scope>
    <source>
        <strain evidence="1 2">MAHUQ-54</strain>
    </source>
</reference>
<dbReference type="AlphaFoldDB" id="A0AAW9QG69"/>
<evidence type="ECO:0000313" key="1">
    <source>
        <dbReference type="EMBL" id="MEF7614374.1"/>
    </source>
</evidence>
<evidence type="ECO:0000313" key="2">
    <source>
        <dbReference type="Proteomes" id="UP001336250"/>
    </source>
</evidence>
<dbReference type="Pfam" id="PF07793">
    <property type="entry name" value="DUF1631"/>
    <property type="match status" value="1"/>
</dbReference>
<protein>
    <submittedName>
        <fullName evidence="1">DUF1631 family protein</fullName>
    </submittedName>
</protein>
<dbReference type="InterPro" id="IPR012434">
    <property type="entry name" value="DUF1631"/>
</dbReference>
<name>A0AAW9QG69_9BURK</name>
<accession>A0AAW9QG69</accession>
<comment type="caution">
    <text evidence="1">The sequence shown here is derived from an EMBL/GenBank/DDBJ whole genome shotgun (WGS) entry which is preliminary data.</text>
</comment>
<gene>
    <name evidence="1" type="ORF">V4F39_10680</name>
</gene>
<dbReference type="RefSeq" id="WP_332289348.1">
    <property type="nucleotide sequence ID" value="NZ_JAZIBG010000024.1"/>
</dbReference>
<proteinExistence type="predicted"/>
<dbReference type="EMBL" id="JAZIBG010000024">
    <property type="protein sequence ID" value="MEF7614374.1"/>
    <property type="molecule type" value="Genomic_DNA"/>
</dbReference>
<dbReference type="Proteomes" id="UP001336250">
    <property type="component" value="Unassembled WGS sequence"/>
</dbReference>